<gene>
    <name evidence="1" type="ORF">FPW1038_01432</name>
</gene>
<evidence type="ECO:0000313" key="2">
    <source>
        <dbReference type="Proteomes" id="UP000244889"/>
    </source>
</evidence>
<reference evidence="2" key="1">
    <citation type="submission" date="2018-03" db="EMBL/GenBank/DDBJ databases">
        <authorList>
            <person name="Batty M. E."/>
            <person name="Batty M E."/>
        </authorList>
    </citation>
    <scope>NUCLEOTIDE SEQUENCE [LARGE SCALE GENOMIC DNA]</scope>
</reference>
<dbReference type="AlphaFoldDB" id="A0A2R8F0K7"/>
<protein>
    <submittedName>
        <fullName evidence="1">Integrase</fullName>
    </submittedName>
</protein>
<accession>A0A2R8F0K7</accession>
<dbReference type="EMBL" id="OOHR01000007">
    <property type="protein sequence ID" value="SPM44881.1"/>
    <property type="molecule type" value="Genomic_DNA"/>
</dbReference>
<dbReference type="Proteomes" id="UP000244889">
    <property type="component" value="Unassembled WGS sequence"/>
</dbReference>
<organism evidence="1 2">
    <name type="scientific">Orientia tsutsugamushi</name>
    <name type="common">Rickettsia tsutsugamushi</name>
    <dbReference type="NCBI Taxonomy" id="784"/>
    <lineage>
        <taxon>Bacteria</taxon>
        <taxon>Pseudomonadati</taxon>
        <taxon>Pseudomonadota</taxon>
        <taxon>Alphaproteobacteria</taxon>
        <taxon>Rickettsiales</taxon>
        <taxon>Rickettsiaceae</taxon>
        <taxon>Rickettsieae</taxon>
        <taxon>Orientia</taxon>
    </lineage>
</organism>
<evidence type="ECO:0000313" key="1">
    <source>
        <dbReference type="EMBL" id="SPM44881.1"/>
    </source>
</evidence>
<name>A0A2R8F0K7_ORITS</name>
<proteinExistence type="predicted"/>
<sequence>MTIVDRNPIHRMKNHKEESRNRYVIEKEMDRFIEVLKEKKGSQSTESQKLSAQTRKNFYIYRFINCNL</sequence>
<dbReference type="RefSeq" id="WP_108839711.1">
    <property type="nucleotide sequence ID" value="NZ_OOHR01000007.1"/>
</dbReference>